<feature type="transmembrane region" description="Helical" evidence="1">
    <location>
        <begin position="37"/>
        <end position="55"/>
    </location>
</feature>
<evidence type="ECO:0000313" key="2">
    <source>
        <dbReference type="EMBL" id="KAF5784875.1"/>
    </source>
</evidence>
<accession>A0A9K3HVG5</accession>
<organism evidence="2 3">
    <name type="scientific">Helianthus annuus</name>
    <name type="common">Common sunflower</name>
    <dbReference type="NCBI Taxonomy" id="4232"/>
    <lineage>
        <taxon>Eukaryota</taxon>
        <taxon>Viridiplantae</taxon>
        <taxon>Streptophyta</taxon>
        <taxon>Embryophyta</taxon>
        <taxon>Tracheophyta</taxon>
        <taxon>Spermatophyta</taxon>
        <taxon>Magnoliopsida</taxon>
        <taxon>eudicotyledons</taxon>
        <taxon>Gunneridae</taxon>
        <taxon>Pentapetalae</taxon>
        <taxon>asterids</taxon>
        <taxon>campanulids</taxon>
        <taxon>Asterales</taxon>
        <taxon>Asteraceae</taxon>
        <taxon>Asteroideae</taxon>
        <taxon>Heliantheae alliance</taxon>
        <taxon>Heliantheae</taxon>
        <taxon>Helianthus</taxon>
    </lineage>
</organism>
<feature type="transmembrane region" description="Helical" evidence="1">
    <location>
        <begin position="6"/>
        <end position="25"/>
    </location>
</feature>
<sequence>MLRRPIGSIVLYFWTIEISTSFIAYVKQEVGVQFFKILLMIMLTNMINFVLSLIVDNYF</sequence>
<evidence type="ECO:0000313" key="3">
    <source>
        <dbReference type="Proteomes" id="UP000215914"/>
    </source>
</evidence>
<keyword evidence="1" id="KW-0472">Membrane</keyword>
<name>A0A9K3HVG5_HELAN</name>
<dbReference type="Gramene" id="mRNA:HanXRQr2_Chr10g0421971">
    <property type="protein sequence ID" value="CDS:HanXRQr2_Chr10g0421971.1"/>
    <property type="gene ID" value="HanXRQr2_Chr10g0421971"/>
</dbReference>
<comment type="caution">
    <text evidence="2">The sequence shown here is derived from an EMBL/GenBank/DDBJ whole genome shotgun (WGS) entry which is preliminary data.</text>
</comment>
<protein>
    <submittedName>
        <fullName evidence="2">Uncharacterized protein</fullName>
    </submittedName>
</protein>
<dbReference type="Proteomes" id="UP000215914">
    <property type="component" value="Unassembled WGS sequence"/>
</dbReference>
<dbReference type="EMBL" id="MNCJ02000325">
    <property type="protein sequence ID" value="KAF5784875.1"/>
    <property type="molecule type" value="Genomic_DNA"/>
</dbReference>
<dbReference type="AlphaFoldDB" id="A0A9K3HVG5"/>
<reference evidence="2" key="1">
    <citation type="journal article" date="2017" name="Nature">
        <title>The sunflower genome provides insights into oil metabolism, flowering and Asterid evolution.</title>
        <authorList>
            <person name="Badouin H."/>
            <person name="Gouzy J."/>
            <person name="Grassa C.J."/>
            <person name="Murat F."/>
            <person name="Staton S.E."/>
            <person name="Cottret L."/>
            <person name="Lelandais-Briere C."/>
            <person name="Owens G.L."/>
            <person name="Carrere S."/>
            <person name="Mayjonade B."/>
            <person name="Legrand L."/>
            <person name="Gill N."/>
            <person name="Kane N.C."/>
            <person name="Bowers J.E."/>
            <person name="Hubner S."/>
            <person name="Bellec A."/>
            <person name="Berard A."/>
            <person name="Berges H."/>
            <person name="Blanchet N."/>
            <person name="Boniface M.C."/>
            <person name="Brunel D."/>
            <person name="Catrice O."/>
            <person name="Chaidir N."/>
            <person name="Claudel C."/>
            <person name="Donnadieu C."/>
            <person name="Faraut T."/>
            <person name="Fievet G."/>
            <person name="Helmstetter N."/>
            <person name="King M."/>
            <person name="Knapp S.J."/>
            <person name="Lai Z."/>
            <person name="Le Paslier M.C."/>
            <person name="Lippi Y."/>
            <person name="Lorenzon L."/>
            <person name="Mandel J.R."/>
            <person name="Marage G."/>
            <person name="Marchand G."/>
            <person name="Marquand E."/>
            <person name="Bret-Mestries E."/>
            <person name="Morien E."/>
            <person name="Nambeesan S."/>
            <person name="Nguyen T."/>
            <person name="Pegot-Espagnet P."/>
            <person name="Pouilly N."/>
            <person name="Raftis F."/>
            <person name="Sallet E."/>
            <person name="Schiex T."/>
            <person name="Thomas J."/>
            <person name="Vandecasteele C."/>
            <person name="Vares D."/>
            <person name="Vear F."/>
            <person name="Vautrin S."/>
            <person name="Crespi M."/>
            <person name="Mangin B."/>
            <person name="Burke J.M."/>
            <person name="Salse J."/>
            <person name="Munos S."/>
            <person name="Vincourt P."/>
            <person name="Rieseberg L.H."/>
            <person name="Langlade N.B."/>
        </authorList>
    </citation>
    <scope>NUCLEOTIDE SEQUENCE</scope>
    <source>
        <tissue evidence="2">Leaves</tissue>
    </source>
</reference>
<reference evidence="2" key="2">
    <citation type="submission" date="2020-06" db="EMBL/GenBank/DDBJ databases">
        <title>Helianthus annuus Genome sequencing and assembly Release 2.</title>
        <authorList>
            <person name="Gouzy J."/>
            <person name="Langlade N."/>
            <person name="Munos S."/>
        </authorList>
    </citation>
    <scope>NUCLEOTIDE SEQUENCE</scope>
    <source>
        <tissue evidence="2">Leaves</tissue>
    </source>
</reference>
<evidence type="ECO:0000256" key="1">
    <source>
        <dbReference type="SAM" id="Phobius"/>
    </source>
</evidence>
<proteinExistence type="predicted"/>
<keyword evidence="1" id="KW-0812">Transmembrane</keyword>
<gene>
    <name evidence="2" type="ORF">HanXRQr2_Chr10g0421971</name>
</gene>
<keyword evidence="1" id="KW-1133">Transmembrane helix</keyword>
<keyword evidence="3" id="KW-1185">Reference proteome</keyword>